<dbReference type="RefSeq" id="WP_217869956.1">
    <property type="nucleotide sequence ID" value="NZ_JAHSTU010000001.1"/>
</dbReference>
<evidence type="ECO:0000313" key="1">
    <source>
        <dbReference type="EMBL" id="MBV4518538.1"/>
    </source>
</evidence>
<comment type="caution">
    <text evidence="1">The sequence shown here is derived from an EMBL/GenBank/DDBJ whole genome shotgun (WGS) entry which is preliminary data.</text>
</comment>
<gene>
    <name evidence="1" type="ORF">KVG88_00550</name>
</gene>
<keyword evidence="2" id="KW-1185">Reference proteome</keyword>
<reference evidence="1" key="1">
    <citation type="submission" date="2021-06" db="EMBL/GenBank/DDBJ databases">
        <title>Updating the genus Pseudomonas: Description of 43 new species and partition of the Pseudomonas putida group.</title>
        <authorList>
            <person name="Girard L."/>
            <person name="Lood C."/>
            <person name="Vandamme P."/>
            <person name="Rokni-Zadeh H."/>
            <person name="Van Noort V."/>
            <person name="Hofte M."/>
            <person name="Lavigne R."/>
            <person name="De Mot R."/>
        </authorList>
    </citation>
    <scope>NUCLEOTIDE SEQUENCE</scope>
    <source>
        <strain evidence="1">SWRI74</strain>
    </source>
</reference>
<dbReference type="EMBL" id="JAHSTU010000001">
    <property type="protein sequence ID" value="MBV4518538.1"/>
    <property type="molecule type" value="Genomic_DNA"/>
</dbReference>
<organism evidence="1 2">
    <name type="scientific">Pseudomonas azerbaijanoccidentalis</name>
    <dbReference type="NCBI Taxonomy" id="2842347"/>
    <lineage>
        <taxon>Bacteria</taxon>
        <taxon>Pseudomonadati</taxon>
        <taxon>Pseudomonadota</taxon>
        <taxon>Gammaproteobacteria</taxon>
        <taxon>Pseudomonadales</taxon>
        <taxon>Pseudomonadaceae</taxon>
        <taxon>Pseudomonas</taxon>
    </lineage>
</organism>
<name>A0ABS6QHW3_9PSED</name>
<evidence type="ECO:0000313" key="2">
    <source>
        <dbReference type="Proteomes" id="UP001049200"/>
    </source>
</evidence>
<protein>
    <submittedName>
        <fullName evidence="1">Uncharacterized protein</fullName>
    </submittedName>
</protein>
<proteinExistence type="predicted"/>
<sequence length="107" mass="11302">MSENTAGISMQSLDERLKSVEKKVEASSGDHVITPFEAGTLAALTAIGVSLAATGFDKRNKMIELVEVLKSKLPEQPKFKGGDSIYHAPLEALLTGLSPVSSEKSGD</sequence>
<dbReference type="Proteomes" id="UP001049200">
    <property type="component" value="Unassembled WGS sequence"/>
</dbReference>
<accession>A0ABS6QHW3</accession>